<protein>
    <submittedName>
        <fullName evidence="2">Calponin-homology (CH) domain-containing protein</fullName>
    </submittedName>
</protein>
<reference evidence="2" key="1">
    <citation type="submission" date="2022-11" db="UniProtKB">
        <authorList>
            <consortium name="WormBaseParasite"/>
        </authorList>
    </citation>
    <scope>IDENTIFICATION</scope>
</reference>
<accession>A0AC35FXP1</accession>
<evidence type="ECO:0000313" key="2">
    <source>
        <dbReference type="WBParaSite" id="PS1159_v2.g21712.t1"/>
    </source>
</evidence>
<dbReference type="Proteomes" id="UP000887580">
    <property type="component" value="Unplaced"/>
</dbReference>
<organism evidence="1 2">
    <name type="scientific">Panagrolaimus sp. PS1159</name>
    <dbReference type="NCBI Taxonomy" id="55785"/>
    <lineage>
        <taxon>Eukaryota</taxon>
        <taxon>Metazoa</taxon>
        <taxon>Ecdysozoa</taxon>
        <taxon>Nematoda</taxon>
        <taxon>Chromadorea</taxon>
        <taxon>Rhabditida</taxon>
        <taxon>Tylenchina</taxon>
        <taxon>Panagrolaimomorpha</taxon>
        <taxon>Panagrolaimoidea</taxon>
        <taxon>Panagrolaimidae</taxon>
        <taxon>Panagrolaimus</taxon>
    </lineage>
</organism>
<name>A0AC35FXP1_9BILA</name>
<evidence type="ECO:0000313" key="1">
    <source>
        <dbReference type="Proteomes" id="UP000887580"/>
    </source>
</evidence>
<dbReference type="WBParaSite" id="PS1159_v2.g21712.t1">
    <property type="protein sequence ID" value="PS1159_v2.g21712.t1"/>
    <property type="gene ID" value="PS1159_v2.g21712"/>
</dbReference>
<proteinExistence type="predicted"/>
<sequence>MAFETTVTTTANTEVVEVPTEAKTIVINPPADGTIIPEVTTNGDATVTVPVPTTTETETPVGEKPEEKKVVNPREEPVEWIKSLIPAGVHKVNHQLLTWMQNQTYTTEEEKQPLPGKNDAVTKNQFINFLKDGALLAKFANTLSPGSIEKVYEGEEAKTKENQVTNVQNFVNFVKEKAGFTESEVFTVDDLQENGKSGYNAVFNTIFQLGMKAQEKFNANGIDVDAIIEAASAAVKNSIIQTIWNFFKRVRPQLKSKAETSEEKTTPIVNGTNGNGVITEETPVSNVVPVVATPNGDAKVADDIPPPVPTTAAPAVAAQ</sequence>